<dbReference type="GO" id="GO:0016020">
    <property type="term" value="C:membrane"/>
    <property type="evidence" value="ECO:0007669"/>
    <property type="project" value="UniProtKB-SubCell"/>
</dbReference>
<dbReference type="FunFam" id="2.10.25.10:FF:000015">
    <property type="entry name" value="neurexin-1 isoform X1"/>
    <property type="match status" value="1"/>
</dbReference>
<dbReference type="PANTHER" id="PTHR15036">
    <property type="entry name" value="PIKACHURIN-LIKE PROTEIN"/>
    <property type="match status" value="1"/>
</dbReference>
<name>A0A915HTV8_ROMCU</name>
<keyword evidence="3 10" id="KW-0812">Transmembrane</keyword>
<evidence type="ECO:0000256" key="6">
    <source>
        <dbReference type="ARBA" id="ARBA00023157"/>
    </source>
</evidence>
<evidence type="ECO:0000256" key="4">
    <source>
        <dbReference type="ARBA" id="ARBA00022989"/>
    </source>
</evidence>
<dbReference type="AlphaFoldDB" id="A0A915HTV8"/>
<dbReference type="InterPro" id="IPR000742">
    <property type="entry name" value="EGF"/>
</dbReference>
<feature type="region of interest" description="Disordered" evidence="9">
    <location>
        <begin position="436"/>
        <end position="500"/>
    </location>
</feature>
<evidence type="ECO:0000256" key="2">
    <source>
        <dbReference type="ARBA" id="ARBA00022536"/>
    </source>
</evidence>
<keyword evidence="13" id="KW-1185">Reference proteome</keyword>
<dbReference type="InterPro" id="IPR013320">
    <property type="entry name" value="ConA-like_dom_sf"/>
</dbReference>
<evidence type="ECO:0000256" key="5">
    <source>
        <dbReference type="ARBA" id="ARBA00023136"/>
    </source>
</evidence>
<feature type="disulfide bond" evidence="8">
    <location>
        <begin position="91"/>
        <end position="118"/>
    </location>
</feature>
<dbReference type="InterPro" id="IPR050372">
    <property type="entry name" value="Neurexin-related_CASP"/>
</dbReference>
<comment type="caution">
    <text evidence="7">Lacks conserved residue(s) required for the propagation of feature annotation.</text>
</comment>
<dbReference type="SMART" id="SM00282">
    <property type="entry name" value="LamG"/>
    <property type="match status" value="1"/>
</dbReference>
<comment type="subcellular location">
    <subcellularLocation>
        <location evidence="1">Membrane</location>
    </subcellularLocation>
</comment>
<proteinExistence type="predicted"/>
<evidence type="ECO:0000256" key="1">
    <source>
        <dbReference type="ARBA" id="ARBA00004370"/>
    </source>
</evidence>
<dbReference type="Proteomes" id="UP000887565">
    <property type="component" value="Unplaced"/>
</dbReference>
<dbReference type="SUPFAM" id="SSF49899">
    <property type="entry name" value="Concanavalin A-like lectins/glucanases"/>
    <property type="match status" value="2"/>
</dbReference>
<keyword evidence="5 10" id="KW-0472">Membrane</keyword>
<keyword evidence="2 7" id="KW-0245">EGF-like domain</keyword>
<evidence type="ECO:0000313" key="13">
    <source>
        <dbReference type="Proteomes" id="UP000887565"/>
    </source>
</evidence>
<accession>A0A915HTV8</accession>
<dbReference type="InterPro" id="IPR001791">
    <property type="entry name" value="Laminin_G"/>
</dbReference>
<keyword evidence="4 10" id="KW-1133">Transmembrane helix</keyword>
<evidence type="ECO:0000256" key="10">
    <source>
        <dbReference type="SAM" id="Phobius"/>
    </source>
</evidence>
<feature type="compositionally biased region" description="Basic and acidic residues" evidence="9">
    <location>
        <begin position="491"/>
        <end position="500"/>
    </location>
</feature>
<dbReference type="Gene3D" id="2.10.25.10">
    <property type="entry name" value="Laminin"/>
    <property type="match status" value="1"/>
</dbReference>
<feature type="domain" description="EGF-like" evidence="12">
    <location>
        <begin position="121"/>
        <end position="158"/>
    </location>
</feature>
<organism evidence="13 14">
    <name type="scientific">Romanomermis culicivorax</name>
    <name type="common">Nematode worm</name>
    <dbReference type="NCBI Taxonomy" id="13658"/>
    <lineage>
        <taxon>Eukaryota</taxon>
        <taxon>Metazoa</taxon>
        <taxon>Ecdysozoa</taxon>
        <taxon>Nematoda</taxon>
        <taxon>Enoplea</taxon>
        <taxon>Dorylaimia</taxon>
        <taxon>Mermithida</taxon>
        <taxon>Mermithoidea</taxon>
        <taxon>Mermithidae</taxon>
        <taxon>Romanomermis</taxon>
    </lineage>
</organism>
<feature type="compositionally biased region" description="Polar residues" evidence="9">
    <location>
        <begin position="456"/>
        <end position="486"/>
    </location>
</feature>
<protein>
    <submittedName>
        <fullName evidence="14">Uncharacterized protein</fullName>
    </submittedName>
</protein>
<dbReference type="WBParaSite" id="nRc.2.0.1.t04842-RA">
    <property type="protein sequence ID" value="nRc.2.0.1.t04842-RA"/>
    <property type="gene ID" value="nRc.2.0.1.g04842"/>
</dbReference>
<reference evidence="14" key="1">
    <citation type="submission" date="2022-11" db="UniProtKB">
        <authorList>
            <consortium name="WormBaseParasite"/>
        </authorList>
    </citation>
    <scope>IDENTIFICATION</scope>
</reference>
<evidence type="ECO:0000256" key="8">
    <source>
        <dbReference type="PROSITE-ProRule" id="PRU00122"/>
    </source>
</evidence>
<dbReference type="CDD" id="cd00110">
    <property type="entry name" value="LamG"/>
    <property type="match status" value="1"/>
</dbReference>
<dbReference type="Gene3D" id="2.60.120.200">
    <property type="match status" value="2"/>
</dbReference>
<evidence type="ECO:0000313" key="14">
    <source>
        <dbReference type="WBParaSite" id="nRc.2.0.1.t04842-RA"/>
    </source>
</evidence>
<sequence>MGAPLNDFTFHSVSVQKTDDTTYFLTVDGRPWTLNNRRTNPNLVIDDTDVDSFLRSHRQSENRNFIFVGSVERANITRPKWIQAKQGFKGCLTNLIIGDTSVDLIGDALAYDQVQSGCDGPKEKCQIDSCANSGFCSQQWTTFYCDCSMTTYSGPKCTENSISYKFGPRPGLVIYTYTADVRPSAPDDHLAVGLLTNVSKCAIFHVDSSTSTDFLTLQLEDGYAVVRYDVGSGVNYLSDLVHRINDEKYHGIKYGQRQKNSGDYLMLIKSDIETFDKLNRIHLGGKKPVTRSIRSVRNAKKSGKRRPAAAVQEPFFGVLSGVYYNGIKVLDRAAENDPSIKVIGDARPYRPFAESKMDAAALNAKQSTVDFMRPLDGVGMLFPSPPGNRTAIIATSAVILIVLLIVAVFIVFLCRQRPTGDSYTSVDESLAKNFPGNLVAPQGQQTSNGAAAGGSRTMSGFPSASRSLLSMSKIHQQPQSGTTNGLKNGKSKKDVKEWYV</sequence>
<dbReference type="Pfam" id="PF02210">
    <property type="entry name" value="Laminin_G_2"/>
    <property type="match status" value="2"/>
</dbReference>
<evidence type="ECO:0000259" key="11">
    <source>
        <dbReference type="PROSITE" id="PS50025"/>
    </source>
</evidence>
<feature type="domain" description="Laminin G" evidence="11">
    <location>
        <begin position="162"/>
        <end position="346"/>
    </location>
</feature>
<keyword evidence="6 8" id="KW-1015">Disulfide bond</keyword>
<dbReference type="PROSITE" id="PS50026">
    <property type="entry name" value="EGF_3"/>
    <property type="match status" value="1"/>
</dbReference>
<feature type="transmembrane region" description="Helical" evidence="10">
    <location>
        <begin position="391"/>
        <end position="414"/>
    </location>
</feature>
<feature type="domain" description="Laminin G" evidence="11">
    <location>
        <begin position="1"/>
        <end position="118"/>
    </location>
</feature>
<evidence type="ECO:0000256" key="9">
    <source>
        <dbReference type="SAM" id="MobiDB-lite"/>
    </source>
</evidence>
<evidence type="ECO:0000259" key="12">
    <source>
        <dbReference type="PROSITE" id="PS50026"/>
    </source>
</evidence>
<evidence type="ECO:0000256" key="3">
    <source>
        <dbReference type="ARBA" id="ARBA00022692"/>
    </source>
</evidence>
<dbReference type="PROSITE" id="PS50025">
    <property type="entry name" value="LAM_G_DOMAIN"/>
    <property type="match status" value="2"/>
</dbReference>
<dbReference type="PANTHER" id="PTHR15036:SF89">
    <property type="entry name" value="NEUREXIN 1, ISOFORM F"/>
    <property type="match status" value="1"/>
</dbReference>
<evidence type="ECO:0000256" key="7">
    <source>
        <dbReference type="PROSITE-ProRule" id="PRU00076"/>
    </source>
</evidence>